<keyword evidence="1" id="KW-0472">Membrane</keyword>
<gene>
    <name evidence="2" type="ORF">ACFOGH_07830</name>
</gene>
<feature type="transmembrane region" description="Helical" evidence="1">
    <location>
        <begin position="43"/>
        <end position="65"/>
    </location>
</feature>
<evidence type="ECO:0000256" key="1">
    <source>
        <dbReference type="SAM" id="Phobius"/>
    </source>
</evidence>
<name>A0ABV7IYM1_9RHOB</name>
<keyword evidence="1" id="KW-1133">Transmembrane helix</keyword>
<keyword evidence="1" id="KW-0812">Transmembrane</keyword>
<comment type="caution">
    <text evidence="2">The sequence shown here is derived from an EMBL/GenBank/DDBJ whole genome shotgun (WGS) entry which is preliminary data.</text>
</comment>
<organism evidence="2 3">
    <name type="scientific">Cypionkella sinensis</name>
    <dbReference type="NCBI Taxonomy" id="1756043"/>
    <lineage>
        <taxon>Bacteria</taxon>
        <taxon>Pseudomonadati</taxon>
        <taxon>Pseudomonadota</taxon>
        <taxon>Alphaproteobacteria</taxon>
        <taxon>Rhodobacterales</taxon>
        <taxon>Paracoccaceae</taxon>
        <taxon>Cypionkella</taxon>
    </lineage>
</organism>
<reference evidence="3" key="1">
    <citation type="journal article" date="2019" name="Int. J. Syst. Evol. Microbiol.">
        <title>The Global Catalogue of Microorganisms (GCM) 10K type strain sequencing project: providing services to taxonomists for standard genome sequencing and annotation.</title>
        <authorList>
            <consortium name="The Broad Institute Genomics Platform"/>
            <consortium name="The Broad Institute Genome Sequencing Center for Infectious Disease"/>
            <person name="Wu L."/>
            <person name="Ma J."/>
        </authorList>
    </citation>
    <scope>NUCLEOTIDE SEQUENCE [LARGE SCALE GENOMIC DNA]</scope>
    <source>
        <strain evidence="3">KCTC 52039</strain>
    </source>
</reference>
<dbReference type="RefSeq" id="WP_380072511.1">
    <property type="nucleotide sequence ID" value="NZ_JBHRTO010000001.1"/>
</dbReference>
<dbReference type="EMBL" id="JBHRTO010000001">
    <property type="protein sequence ID" value="MFC3180893.1"/>
    <property type="molecule type" value="Genomic_DNA"/>
</dbReference>
<dbReference type="Proteomes" id="UP001595547">
    <property type="component" value="Unassembled WGS sequence"/>
</dbReference>
<keyword evidence="3" id="KW-1185">Reference proteome</keyword>
<accession>A0ABV7IYM1</accession>
<proteinExistence type="predicted"/>
<sequence>MKKIVSWIVAALLAPVIVGLIVDIATPLMPEALRWSVAWSAKLLDWAALSWLVGGGLGFLSGLWLDSFVAAHHGRRPISWKGRADAAADEAVYVLSHCQDVLAEGPPFGRQDRLNMLLVEITAVVETLKALGLQGPDRPNKSDFSGYLAVSSSYLGGIIPALRRGDKNFAVRVDEAFRAAQAKLN</sequence>
<evidence type="ECO:0000313" key="3">
    <source>
        <dbReference type="Proteomes" id="UP001595547"/>
    </source>
</evidence>
<protein>
    <submittedName>
        <fullName evidence="2">Uncharacterized protein</fullName>
    </submittedName>
</protein>
<evidence type="ECO:0000313" key="2">
    <source>
        <dbReference type="EMBL" id="MFC3180893.1"/>
    </source>
</evidence>